<comment type="caution">
    <text evidence="2">The sequence shown here is derived from an EMBL/GenBank/DDBJ whole genome shotgun (WGS) entry which is preliminary data.</text>
</comment>
<feature type="compositionally biased region" description="Basic and acidic residues" evidence="1">
    <location>
        <begin position="470"/>
        <end position="480"/>
    </location>
</feature>
<gene>
    <name evidence="2" type="ORF">Taro_056474</name>
</gene>
<sequence length="480" mass="52032">MTYRIVLAEKSTDPRWSTSQTLDETLQGERRRTPLPHRVPALLLHLRRARPSLPPFLSHQPPQPPLHLRRLNDPSSLIPAAPKPQRVHRHTSLPHHLSGQARVGTPFHTLSRVEFHPQCVRNPPTAGWASTSTCGAQDGHTNPRPAVLSRKPSGSASPRSASLGSVKRSPFNRVRNDHKNRCPLRSSPSAISFSCSFSKLPMLPKHRNTTDAGGCRSSHFRHSWSGGADPGLRTGPTRYMGGVAWSGRQRPSVSAFAAVVSSSVKEFTTMPLALRNLRPCRTNQAYPSDFLSSMGPGMNNGGIGTAKLGMRMSPSTSAISEGTSSWRHEAQHRGARREVDVGGDAELVSNVDHASGEQVDEDACDAERGRRRGEQAGDGVPDMGTVSLNEVGEDGDAITVGGIDGEVDERELGDADVEAGGDQRIDVGRGSGSYHIRDKRAHGEDNDGEAAHEALGHLHRRSQVAGAGSRQEDEPCRWRR</sequence>
<name>A0A843XWS6_COLES</name>
<feature type="compositionally biased region" description="Basic and acidic residues" evidence="1">
    <location>
        <begin position="441"/>
        <end position="456"/>
    </location>
</feature>
<dbReference type="Proteomes" id="UP000652761">
    <property type="component" value="Unassembled WGS sequence"/>
</dbReference>
<feature type="region of interest" description="Disordered" evidence="1">
    <location>
        <begin position="82"/>
        <end position="101"/>
    </location>
</feature>
<organism evidence="2 3">
    <name type="scientific">Colocasia esculenta</name>
    <name type="common">Wild taro</name>
    <name type="synonym">Arum esculentum</name>
    <dbReference type="NCBI Taxonomy" id="4460"/>
    <lineage>
        <taxon>Eukaryota</taxon>
        <taxon>Viridiplantae</taxon>
        <taxon>Streptophyta</taxon>
        <taxon>Embryophyta</taxon>
        <taxon>Tracheophyta</taxon>
        <taxon>Spermatophyta</taxon>
        <taxon>Magnoliopsida</taxon>
        <taxon>Liliopsida</taxon>
        <taxon>Araceae</taxon>
        <taxon>Aroideae</taxon>
        <taxon>Colocasieae</taxon>
        <taxon>Colocasia</taxon>
    </lineage>
</organism>
<evidence type="ECO:0000313" key="3">
    <source>
        <dbReference type="Proteomes" id="UP000652761"/>
    </source>
</evidence>
<dbReference type="EMBL" id="NMUH01016243">
    <property type="protein sequence ID" value="MQM23410.1"/>
    <property type="molecule type" value="Genomic_DNA"/>
</dbReference>
<protein>
    <submittedName>
        <fullName evidence="2">Uncharacterized protein</fullName>
    </submittedName>
</protein>
<feature type="compositionally biased region" description="Polar residues" evidence="1">
    <location>
        <begin position="152"/>
        <end position="163"/>
    </location>
</feature>
<evidence type="ECO:0000313" key="2">
    <source>
        <dbReference type="EMBL" id="MQM23410.1"/>
    </source>
</evidence>
<proteinExistence type="predicted"/>
<feature type="compositionally biased region" description="Basic and acidic residues" evidence="1">
    <location>
        <begin position="365"/>
        <end position="375"/>
    </location>
</feature>
<keyword evidence="3" id="KW-1185">Reference proteome</keyword>
<reference evidence="2" key="1">
    <citation type="submission" date="2017-07" db="EMBL/GenBank/DDBJ databases">
        <title>Taro Niue Genome Assembly and Annotation.</title>
        <authorList>
            <person name="Atibalentja N."/>
            <person name="Keating K."/>
            <person name="Fields C.J."/>
        </authorList>
    </citation>
    <scope>NUCLEOTIDE SEQUENCE</scope>
    <source>
        <strain evidence="2">Niue_2</strain>
        <tissue evidence="2">Leaf</tissue>
    </source>
</reference>
<evidence type="ECO:0000256" key="1">
    <source>
        <dbReference type="SAM" id="MobiDB-lite"/>
    </source>
</evidence>
<feature type="region of interest" description="Disordered" evidence="1">
    <location>
        <begin position="421"/>
        <end position="480"/>
    </location>
</feature>
<dbReference type="AlphaFoldDB" id="A0A843XWS6"/>
<accession>A0A843XWS6</accession>
<dbReference type="OrthoDB" id="696358at2759"/>
<feature type="region of interest" description="Disordered" evidence="1">
    <location>
        <begin position="355"/>
        <end position="385"/>
    </location>
</feature>
<feature type="region of interest" description="Disordered" evidence="1">
    <location>
        <begin position="126"/>
        <end position="183"/>
    </location>
</feature>